<gene>
    <name evidence="10" type="primary">pepF</name>
    <name evidence="10" type="ORF">P0M35_11145</name>
</gene>
<keyword evidence="11" id="KW-1185">Reference proteome</keyword>
<feature type="domain" description="Peptidase M3A/M3B catalytic" evidence="8">
    <location>
        <begin position="226"/>
        <end position="608"/>
    </location>
</feature>
<dbReference type="InterPro" id="IPR001567">
    <property type="entry name" value="Pept_M3A_M3B_dom"/>
</dbReference>
<evidence type="ECO:0000256" key="7">
    <source>
        <dbReference type="SAM" id="SignalP"/>
    </source>
</evidence>
<dbReference type="SUPFAM" id="SSF55486">
    <property type="entry name" value="Metalloproteases ('zincins'), catalytic domain"/>
    <property type="match status" value="1"/>
</dbReference>
<dbReference type="Pfam" id="PF08439">
    <property type="entry name" value="Peptidase_M3_N"/>
    <property type="match status" value="1"/>
</dbReference>
<comment type="cofactor">
    <cofactor evidence="6">
        <name>Zn(2+)</name>
        <dbReference type="ChEBI" id="CHEBI:29105"/>
    </cofactor>
    <text evidence="6">Binds 1 zinc ion.</text>
</comment>
<organism evidence="10 11">
    <name type="scientific">Stygiobacter electus</name>
    <dbReference type="NCBI Taxonomy" id="3032292"/>
    <lineage>
        <taxon>Bacteria</taxon>
        <taxon>Pseudomonadati</taxon>
        <taxon>Ignavibacteriota</taxon>
        <taxon>Ignavibacteria</taxon>
        <taxon>Ignavibacteriales</taxon>
        <taxon>Melioribacteraceae</taxon>
        <taxon>Stygiobacter</taxon>
    </lineage>
</organism>
<evidence type="ECO:0000256" key="1">
    <source>
        <dbReference type="ARBA" id="ARBA00022670"/>
    </source>
</evidence>
<comment type="similarity">
    <text evidence="6">Belongs to the peptidase M3B family.</text>
</comment>
<reference evidence="10" key="1">
    <citation type="submission" date="2023-03" db="EMBL/GenBank/DDBJ databases">
        <title>Stygiobacter electus gen. nov., sp. nov., facultatively anaerobic thermotolerant bacterium of the class Ignavibacteria from a well of Yessentuki mineral water deposit.</title>
        <authorList>
            <person name="Podosokorskaya O.A."/>
            <person name="Elcheninov A.G."/>
            <person name="Petrova N.F."/>
            <person name="Zavarzina D.G."/>
            <person name="Kublanov I.V."/>
            <person name="Merkel A.Y."/>
        </authorList>
    </citation>
    <scope>NUCLEOTIDE SEQUENCE</scope>
    <source>
        <strain evidence="10">09-Me</strain>
    </source>
</reference>
<proteinExistence type="inferred from homology"/>
<evidence type="ECO:0000259" key="9">
    <source>
        <dbReference type="Pfam" id="PF08439"/>
    </source>
</evidence>
<keyword evidence="1 6" id="KW-0645">Protease</keyword>
<dbReference type="GO" id="GO:0004222">
    <property type="term" value="F:metalloendopeptidase activity"/>
    <property type="evidence" value="ECO:0007669"/>
    <property type="project" value="UniProtKB-UniRule"/>
</dbReference>
<dbReference type="NCBIfam" id="TIGR00181">
    <property type="entry name" value="pepF"/>
    <property type="match status" value="1"/>
</dbReference>
<feature type="chain" id="PRO_5042019009" description="Oligopeptidase F" evidence="7">
    <location>
        <begin position="23"/>
        <end position="626"/>
    </location>
</feature>
<dbReference type="RefSeq" id="WP_321536478.1">
    <property type="nucleotide sequence ID" value="NZ_JARGDL010000017.1"/>
</dbReference>
<dbReference type="AlphaFoldDB" id="A0AAE3TEU1"/>
<dbReference type="Gene3D" id="1.10.1370.20">
    <property type="entry name" value="Oligoendopeptidase f, C-terminal domain"/>
    <property type="match status" value="1"/>
</dbReference>
<name>A0AAE3TEU1_9BACT</name>
<keyword evidence="7" id="KW-0732">Signal</keyword>
<feature type="signal peptide" evidence="7">
    <location>
        <begin position="1"/>
        <end position="22"/>
    </location>
</feature>
<dbReference type="EC" id="3.4.24.-" evidence="6"/>
<evidence type="ECO:0000313" key="11">
    <source>
        <dbReference type="Proteomes" id="UP001221302"/>
    </source>
</evidence>
<evidence type="ECO:0000256" key="4">
    <source>
        <dbReference type="ARBA" id="ARBA00022833"/>
    </source>
</evidence>
<dbReference type="PANTHER" id="PTHR11804">
    <property type="entry name" value="PROTEASE M3 THIMET OLIGOPEPTIDASE-RELATED"/>
    <property type="match status" value="1"/>
</dbReference>
<accession>A0AAE3TEU1</accession>
<dbReference type="Pfam" id="PF01432">
    <property type="entry name" value="Peptidase_M3"/>
    <property type="match status" value="1"/>
</dbReference>
<dbReference type="Proteomes" id="UP001221302">
    <property type="component" value="Unassembled WGS sequence"/>
</dbReference>
<keyword evidence="4 6" id="KW-0862">Zinc</keyword>
<dbReference type="InterPro" id="IPR013647">
    <property type="entry name" value="OligopepF_N_dom"/>
</dbReference>
<dbReference type="CDD" id="cd09608">
    <property type="entry name" value="M3B_PepF"/>
    <property type="match status" value="1"/>
</dbReference>
<evidence type="ECO:0000256" key="5">
    <source>
        <dbReference type="ARBA" id="ARBA00023049"/>
    </source>
</evidence>
<dbReference type="EMBL" id="JARGDL010000017">
    <property type="protein sequence ID" value="MDF1612707.1"/>
    <property type="molecule type" value="Genomic_DNA"/>
</dbReference>
<dbReference type="InterPro" id="IPR004438">
    <property type="entry name" value="Peptidase_M3B"/>
</dbReference>
<dbReference type="GO" id="GO:0006518">
    <property type="term" value="P:peptide metabolic process"/>
    <property type="evidence" value="ECO:0007669"/>
    <property type="project" value="TreeGrafter"/>
</dbReference>
<keyword evidence="3 6" id="KW-0378">Hydrolase</keyword>
<comment type="caution">
    <text evidence="10">The sequence shown here is derived from an EMBL/GenBank/DDBJ whole genome shotgun (WGS) entry which is preliminary data.</text>
</comment>
<dbReference type="InterPro" id="IPR045090">
    <property type="entry name" value="Pept_M3A_M3B"/>
</dbReference>
<sequence length="626" mass="73098">MKYSLIFLSLIMVFSMAKSSKAQLKERKDIPEKYKWDNSIIYQSVDDWYKDKQTLEAQIEMLKSFQGKVGKNSELFYTTLKMYFDIYKLYYKFSDYAFRVADEDLRNSSNQSLNQISTTIGTKFAEASSFINPEILSLDNEKIKKFFDEKKELSEFKFYVDDILRLRPHTLTSREEEILASAGLITSTPSEVHSIFDNAEKPNPKIKLSSGETIELNAANYNKYRTVPNRKDRELVMRSMFENYKKFQNTFGANLAGKLRADYFYAKNRKYETVLESSLNANNIPVSVYENLINQIHKNLSTLHRFLKLKAKMLGVKDLHYYDLYTPLVKSVKFKFTVEEGQKLLLDVFKPMGDEYVTTVKKSFDERWIDYIPTNGKRSGAYSSGAQYDLHPYILMNWTDDYESVSTLAHELGHTMHSYFSNKHQTFVNAQYPIFVAEIASTMNENLLNHYMVNNVKSKEEKLYLLGSYLDLLRTTIFRQTSFAEFEWEIHKRIEKGEPITGEDLSKIYLDIVRKYYGHNEGVCKVDDFIAYEWAYIPHFVNYTYYVYQYSTSLIYATAFAEKVINEGQTAVDKFYHILKGGSSDYPIELIKKAGIDPLSSEAFDLTMAKMNKVMDQIEELLNKKK</sequence>
<evidence type="ECO:0000256" key="2">
    <source>
        <dbReference type="ARBA" id="ARBA00022723"/>
    </source>
</evidence>
<keyword evidence="2 6" id="KW-0479">Metal-binding</keyword>
<dbReference type="InterPro" id="IPR042088">
    <property type="entry name" value="OligoPept_F_C"/>
</dbReference>
<evidence type="ECO:0000256" key="6">
    <source>
        <dbReference type="RuleBase" id="RU368091"/>
    </source>
</evidence>
<protein>
    <recommendedName>
        <fullName evidence="6">Oligopeptidase F</fullName>
        <ecNumber evidence="6">3.4.24.-</ecNumber>
    </recommendedName>
</protein>
<evidence type="ECO:0000256" key="3">
    <source>
        <dbReference type="ARBA" id="ARBA00022801"/>
    </source>
</evidence>
<evidence type="ECO:0000313" key="10">
    <source>
        <dbReference type="EMBL" id="MDF1612707.1"/>
    </source>
</evidence>
<keyword evidence="5 6" id="KW-0482">Metalloprotease</keyword>
<feature type="domain" description="Oligopeptidase F N-terminal" evidence="9">
    <location>
        <begin position="134"/>
        <end position="199"/>
    </location>
</feature>
<comment type="function">
    <text evidence="6">Has oligopeptidase activity and degrades a variety of small bioactive peptides.</text>
</comment>
<dbReference type="Gene3D" id="1.20.140.70">
    <property type="entry name" value="Oligopeptidase f, N-terminal domain"/>
    <property type="match status" value="1"/>
</dbReference>
<dbReference type="GO" id="GO:0046872">
    <property type="term" value="F:metal ion binding"/>
    <property type="evidence" value="ECO:0007669"/>
    <property type="project" value="UniProtKB-UniRule"/>
</dbReference>
<dbReference type="PANTHER" id="PTHR11804:SF84">
    <property type="entry name" value="SACCHAROLYSIN"/>
    <property type="match status" value="1"/>
</dbReference>
<evidence type="ECO:0000259" key="8">
    <source>
        <dbReference type="Pfam" id="PF01432"/>
    </source>
</evidence>
<dbReference type="Gene3D" id="1.10.287.830">
    <property type="entry name" value="putative peptidase helix hairpin domain like"/>
    <property type="match status" value="1"/>
</dbReference>
<dbReference type="GO" id="GO:0006508">
    <property type="term" value="P:proteolysis"/>
    <property type="evidence" value="ECO:0007669"/>
    <property type="project" value="UniProtKB-KW"/>
</dbReference>